<keyword evidence="2" id="KW-1185">Reference proteome</keyword>
<dbReference type="AlphaFoldDB" id="A0A6I8LNP3"/>
<dbReference type="EMBL" id="CABVGP010000001">
    <property type="protein sequence ID" value="VVJ17305.1"/>
    <property type="molecule type" value="Genomic_DNA"/>
</dbReference>
<gene>
    <name evidence="1" type="ORF">AA23TX_02326</name>
</gene>
<proteinExistence type="predicted"/>
<dbReference type="RefSeq" id="WP_155542500.1">
    <property type="nucleotide sequence ID" value="NZ_CABVGP010000001.1"/>
</dbReference>
<evidence type="ECO:0000313" key="1">
    <source>
        <dbReference type="EMBL" id="VVJ17305.1"/>
    </source>
</evidence>
<evidence type="ECO:0000313" key="2">
    <source>
        <dbReference type="Proteomes" id="UP000399805"/>
    </source>
</evidence>
<dbReference type="Proteomes" id="UP000399805">
    <property type="component" value="Unassembled WGS sequence"/>
</dbReference>
<sequence length="148" mass="16450">MLGADHTWSPERVASLLGDDYGDNPSKHTLGRDHGLAEFFWQRPGPGHPWVGTHFSVQAHRLRYRDPEMINRLVRDRYGPFDGPVPFAEVSALLAARGVRLDEVPYPPDPDEMRTYRQPDAGILVSVVAGSYYGQAGDLYSVSSSSKP</sequence>
<organism evidence="1 2">
    <name type="scientific">Amycolatopsis camponoti</name>
    <dbReference type="NCBI Taxonomy" id="2606593"/>
    <lineage>
        <taxon>Bacteria</taxon>
        <taxon>Bacillati</taxon>
        <taxon>Actinomycetota</taxon>
        <taxon>Actinomycetes</taxon>
        <taxon>Pseudonocardiales</taxon>
        <taxon>Pseudonocardiaceae</taxon>
        <taxon>Amycolatopsis</taxon>
    </lineage>
</organism>
<name>A0A6I8LNP3_9PSEU</name>
<accession>A0A6I8LNP3</accession>
<reference evidence="1 2" key="1">
    <citation type="submission" date="2019-09" db="EMBL/GenBank/DDBJ databases">
        <authorList>
            <person name="Leyn A S."/>
        </authorList>
    </citation>
    <scope>NUCLEOTIDE SEQUENCE [LARGE SCALE GENOMIC DNA]</scope>
    <source>
        <strain evidence="1">AA231_1</strain>
    </source>
</reference>
<protein>
    <submittedName>
        <fullName evidence="1">Uncharacterized protein</fullName>
    </submittedName>
</protein>